<reference evidence="12" key="1">
    <citation type="journal article" date="2016" name="Nat. Commun.">
        <title>The channel catfish genome sequence provides insights into the evolution of scale formation in teleosts.</title>
        <authorList>
            <person name="Liu Z."/>
            <person name="Liu S."/>
            <person name="Yao J."/>
            <person name="Bao L."/>
            <person name="Zhang J."/>
            <person name="Li Y."/>
            <person name="Jiang C."/>
            <person name="Sun L."/>
            <person name="Wang R."/>
            <person name="Zhang Y."/>
            <person name="Zhou T."/>
            <person name="Zeng Q."/>
            <person name="Fu Q."/>
            <person name="Gao S."/>
            <person name="Li N."/>
            <person name="Koren S."/>
            <person name="Jiang Y."/>
            <person name="Zimin A."/>
            <person name="Xu P."/>
            <person name="Phillippy A.M."/>
            <person name="Geng X."/>
            <person name="Song L."/>
            <person name="Sun F."/>
            <person name="Li C."/>
            <person name="Wang X."/>
            <person name="Chen A."/>
            <person name="Jin Y."/>
            <person name="Yuan Z."/>
            <person name="Yang Y."/>
            <person name="Tan S."/>
            <person name="Peatman E."/>
            <person name="Lu J."/>
            <person name="Qin Z."/>
            <person name="Dunham R."/>
            <person name="Li Z."/>
            <person name="Sonstegard T."/>
            <person name="Feng J."/>
            <person name="Danzmann R.G."/>
            <person name="Schroeder S."/>
            <person name="Scheffler B."/>
            <person name="Duke M.V."/>
            <person name="Ballard L."/>
            <person name="Kucuktas H."/>
            <person name="Kaltenboeck L."/>
            <person name="Liu H."/>
            <person name="Armbruster J."/>
            <person name="Xie Y."/>
            <person name="Kirby M.L."/>
            <person name="Tian Y."/>
            <person name="Flanagan M.E."/>
            <person name="Mu W."/>
            <person name="Waldbieser G.C."/>
        </authorList>
    </citation>
    <scope>NUCLEOTIDE SEQUENCE [LARGE SCALE GENOMIC DNA]</scope>
    <source>
        <strain evidence="12">SDA103</strain>
    </source>
</reference>
<evidence type="ECO:0000313" key="13">
    <source>
        <dbReference type="RefSeq" id="XP_017348323.1"/>
    </source>
</evidence>
<dbReference type="FunFam" id="2.60.40.10:FF:000552">
    <property type="entry name" value="Related to glucoamylase"/>
    <property type="match status" value="1"/>
</dbReference>
<keyword evidence="10" id="KW-1133">Transmembrane helix</keyword>
<evidence type="ECO:0000256" key="10">
    <source>
        <dbReference type="SAM" id="Phobius"/>
    </source>
</evidence>
<dbReference type="GO" id="GO:0061723">
    <property type="term" value="P:glycophagy"/>
    <property type="evidence" value="ECO:0007669"/>
    <property type="project" value="UniProtKB-ARBA"/>
</dbReference>
<evidence type="ECO:0000256" key="2">
    <source>
        <dbReference type="ARBA" id="ARBA00024012"/>
    </source>
</evidence>
<dbReference type="KEGG" id="ipu:108278983"/>
<feature type="compositionally biased region" description="Basic and acidic residues" evidence="9">
    <location>
        <begin position="45"/>
        <end position="63"/>
    </location>
</feature>
<feature type="compositionally biased region" description="Basic and acidic residues" evidence="9">
    <location>
        <begin position="109"/>
        <end position="122"/>
    </location>
</feature>
<dbReference type="OrthoDB" id="6123450at2759"/>
<evidence type="ECO:0000256" key="8">
    <source>
        <dbReference type="ARBA" id="ARBA00076001"/>
    </source>
</evidence>
<dbReference type="InterPro" id="IPR013783">
    <property type="entry name" value="Ig-like_fold"/>
</dbReference>
<dbReference type="SUPFAM" id="SSF49452">
    <property type="entry name" value="Starch-binding domain-like"/>
    <property type="match status" value="1"/>
</dbReference>
<dbReference type="SMART" id="SM01065">
    <property type="entry name" value="CBM_2"/>
    <property type="match status" value="1"/>
</dbReference>
<evidence type="ECO:0000256" key="1">
    <source>
        <dbReference type="ARBA" id="ARBA00004643"/>
    </source>
</evidence>
<dbReference type="Pfam" id="PF00686">
    <property type="entry name" value="CBM_20"/>
    <property type="match status" value="1"/>
</dbReference>
<dbReference type="GO" id="GO:0030315">
    <property type="term" value="C:T-tubule"/>
    <property type="evidence" value="ECO:0007669"/>
    <property type="project" value="UniProtKB-SubCell"/>
</dbReference>
<dbReference type="PROSITE" id="PS51166">
    <property type="entry name" value="CBM20"/>
    <property type="match status" value="1"/>
</dbReference>
<protein>
    <recommendedName>
        <fullName evidence="6">Starch-binding domain-containing protein 1</fullName>
    </recommendedName>
    <alternativeName>
        <fullName evidence="7">Genethonin-1</fullName>
    </alternativeName>
    <alternativeName>
        <fullName evidence="8">Glycophagy cargo receptor stbd1</fullName>
    </alternativeName>
</protein>
<keyword evidence="12" id="KW-1185">Reference proteome</keyword>
<dbReference type="InterPro" id="IPR002044">
    <property type="entry name" value="CBM20"/>
</dbReference>
<evidence type="ECO:0000259" key="11">
    <source>
        <dbReference type="PROSITE" id="PS51166"/>
    </source>
</evidence>
<dbReference type="CTD" id="8987"/>
<dbReference type="GO" id="GO:0005789">
    <property type="term" value="C:endoplasmic reticulum membrane"/>
    <property type="evidence" value="ECO:0007669"/>
    <property type="project" value="UniProtKB-SubCell"/>
</dbReference>
<dbReference type="PANTHER" id="PTHR15048:SF0">
    <property type="entry name" value="STARCH-BINDING DOMAIN-CONTAINING PROTEIN 1"/>
    <property type="match status" value="1"/>
</dbReference>
<name>A0A2D0T069_ICTPU</name>
<dbReference type="Gene3D" id="2.60.40.10">
    <property type="entry name" value="Immunoglobulins"/>
    <property type="match status" value="1"/>
</dbReference>
<feature type="region of interest" description="Disordered" evidence="9">
    <location>
        <begin position="445"/>
        <end position="482"/>
    </location>
</feature>
<keyword evidence="10" id="KW-0812">Transmembrane</keyword>
<evidence type="ECO:0000313" key="12">
    <source>
        <dbReference type="Proteomes" id="UP000221080"/>
    </source>
</evidence>
<feature type="compositionally biased region" description="Basic and acidic residues" evidence="9">
    <location>
        <begin position="140"/>
        <end position="149"/>
    </location>
</feature>
<comment type="subcellular location">
    <subcellularLocation>
        <location evidence="2">Cell membrane</location>
        <location evidence="2">Sarcolemma</location>
        <location evidence="2">T-tubule</location>
    </subcellularLocation>
    <subcellularLocation>
        <location evidence="1">Endoplasmic reticulum membrane</location>
        <topology evidence="1">Single-pass type III membrane protein</topology>
    </subcellularLocation>
    <subcellularLocation>
        <location evidence="4">Preautophagosomal structure membrane</location>
        <topology evidence="4">Single-pass type III membrane protein</topology>
    </subcellularLocation>
</comment>
<feature type="compositionally biased region" description="Low complexity" evidence="9">
    <location>
        <begin position="126"/>
        <end position="137"/>
    </location>
</feature>
<dbReference type="GO" id="GO:0034045">
    <property type="term" value="C:phagophore assembly site membrane"/>
    <property type="evidence" value="ECO:0007669"/>
    <property type="project" value="UniProtKB-SubCell"/>
</dbReference>
<evidence type="ECO:0000256" key="4">
    <source>
        <dbReference type="ARBA" id="ARBA00060405"/>
    </source>
</evidence>
<dbReference type="Proteomes" id="UP000221080">
    <property type="component" value="Chromosome 18"/>
</dbReference>
<dbReference type="GO" id="GO:2001070">
    <property type="term" value="F:starch binding"/>
    <property type="evidence" value="ECO:0007669"/>
    <property type="project" value="InterPro"/>
</dbReference>
<evidence type="ECO:0000256" key="3">
    <source>
        <dbReference type="ARBA" id="ARBA00053886"/>
    </source>
</evidence>
<evidence type="ECO:0000256" key="6">
    <source>
        <dbReference type="ARBA" id="ARBA00073038"/>
    </source>
</evidence>
<organism evidence="12 13">
    <name type="scientific">Ictalurus punctatus</name>
    <name type="common">Channel catfish</name>
    <name type="synonym">Silurus punctatus</name>
    <dbReference type="NCBI Taxonomy" id="7998"/>
    <lineage>
        <taxon>Eukaryota</taxon>
        <taxon>Metazoa</taxon>
        <taxon>Chordata</taxon>
        <taxon>Craniata</taxon>
        <taxon>Vertebrata</taxon>
        <taxon>Euteleostomi</taxon>
        <taxon>Actinopterygii</taxon>
        <taxon>Neopterygii</taxon>
        <taxon>Teleostei</taxon>
        <taxon>Ostariophysi</taxon>
        <taxon>Siluriformes</taxon>
        <taxon>Ictaluridae</taxon>
        <taxon>Ictalurus</taxon>
    </lineage>
</organism>
<evidence type="ECO:0000256" key="7">
    <source>
        <dbReference type="ARBA" id="ARBA00075794"/>
    </source>
</evidence>
<dbReference type="AlphaFoldDB" id="A0A2D0T069"/>
<comment type="subunit">
    <text evidence="5">Interacts with the ATG8 family proteins GABARAP and GABARAPL1. Interacts with several glycogen-associated proteins, such as GYS2 (liver glycogen synthase), GDE (glycogen debranching enzyme), GBE1 (glycogen branching enzyme 1) and EPM2A (Laforin).</text>
</comment>
<dbReference type="InterPro" id="IPR013784">
    <property type="entry name" value="Carb-bd-like_fold"/>
</dbReference>
<feature type="compositionally biased region" description="Basic and acidic residues" evidence="9">
    <location>
        <begin position="461"/>
        <end position="472"/>
    </location>
</feature>
<keyword evidence="10" id="KW-0472">Membrane</keyword>
<comment type="function">
    <text evidence="3">Acts as a cargo receptor for glycogen. Delivers its cargo to an autophagic pathway called glycophagy, resulting in the transport of glycogen to lysosomes.</text>
</comment>
<dbReference type="PANTHER" id="PTHR15048">
    <property type="entry name" value="STARCH-BINDING DOMAIN-CONTAINING PROTEIN 1"/>
    <property type="match status" value="1"/>
</dbReference>
<dbReference type="GeneID" id="108278983"/>
<proteinExistence type="predicted"/>
<gene>
    <name evidence="13" type="primary">stbd1</name>
</gene>
<evidence type="ECO:0000256" key="9">
    <source>
        <dbReference type="SAM" id="MobiDB-lite"/>
    </source>
</evidence>
<feature type="compositionally biased region" description="Basic and acidic residues" evidence="9">
    <location>
        <begin position="161"/>
        <end position="184"/>
    </location>
</feature>
<feature type="transmembrane region" description="Helical" evidence="10">
    <location>
        <begin position="14"/>
        <end position="34"/>
    </location>
</feature>
<evidence type="ECO:0000256" key="5">
    <source>
        <dbReference type="ARBA" id="ARBA00062412"/>
    </source>
</evidence>
<feature type="domain" description="CBM20" evidence="11">
    <location>
        <begin position="494"/>
        <end position="595"/>
    </location>
</feature>
<feature type="region of interest" description="Disordered" evidence="9">
    <location>
        <begin position="41"/>
        <end position="206"/>
    </location>
</feature>
<dbReference type="RefSeq" id="XP_017348323.1">
    <property type="nucleotide sequence ID" value="XM_017492834.3"/>
</dbReference>
<reference evidence="13" key="2">
    <citation type="submission" date="2025-08" db="UniProtKB">
        <authorList>
            <consortium name="RefSeq"/>
        </authorList>
    </citation>
    <scope>IDENTIFICATION</scope>
    <source>
        <tissue evidence="13">Blood</tissue>
    </source>
</reference>
<sequence length="596" mass="65923">MSRRFGVIGGYETAAALLVIIVASLSVWGAFLIYRAVKGQRRKRGREENTSETEKEAAGRRGEGDEDDWSKSTGSDDGGSEDWDVDSHETVILSPENHTQTPSDLPEENLEKPTREDVKEPPAEPVTGSDVGDTTGTLQDRMKCTHDGCDTVQSSSAQSDLFDHQDNGSRPSEEKPENSVKENACDDESEMEPHVDVDEPSETESAQEILEAKNLPVEKSQSVEDLLDNTLLSQEIANKPNEEEIIVNNSVLDISSSDGTSSDALQKKTKMEDTEIATKAFERSIPQMNDIDSYCYDGQSDLLSNLASEKVQPKKDVKSRQDFGDRLNSLQTTVGNVDDRLATRQHLSSTLDDILTNPPQNYLGFAVPGLQGDSLAPLQLKESVKDRTEVTPADVIQKKNEISIMEAIMDSNEWLSTGPPDTRDLPWLTPTPSKTGYGLKLDVSHSPVPATDGSGLPAEETTSHRDKTDVPHDTTTGVANNEGDLLNKKVGMVLPMPQLVQVSFRVHYITHSPNQILAVTGNQQELGSWESFVPLRSVENGFWFCTIGLPLDSQVEWKFILVEEGKIRRWEECENRYFAVTGQEDEILLNKNWGYA</sequence>
<accession>A0A2D0T069</accession>